<keyword evidence="4 5" id="KW-0472">Membrane</keyword>
<evidence type="ECO:0000313" key="7">
    <source>
        <dbReference type="EMBL" id="PHV57581.1"/>
    </source>
</evidence>
<dbReference type="PANTHER" id="PTHR43229:SF2">
    <property type="entry name" value="NODULATION PROTEIN J"/>
    <property type="match status" value="1"/>
</dbReference>
<dbReference type="OMA" id="GVYMPIG"/>
<feature type="transmembrane region" description="Helical" evidence="5">
    <location>
        <begin position="20"/>
        <end position="38"/>
    </location>
</feature>
<keyword evidence="2 5" id="KW-0812">Transmembrane</keyword>
<name>A0A081JF63_STRMC</name>
<comment type="caution">
    <text evidence="7">The sequence shown here is derived from an EMBL/GenBank/DDBJ whole genome shotgun (WGS) entry which is preliminary data.</text>
</comment>
<sequence length="279" mass="30991">MWAMTKRNLKLYFSNKASVFFSLLGALIAFILYVIFLQKNMQDSFAGTPNLEELLDNWVLGGTLAVTSITTTWTGVTRLVQDKVSHKLEDFLLTDISRLKLYLGYLISSSVIGFIMQLIMLAIMKLYFYWQDEVSFDLDYLPQILLVMLLSSIMGSGIALFVLQFIKTLSTSEALATIVGTVSGFLVGVYMPIGALPDFAQKVVKLTPAAYVSAAYRQLLIAKDAVNADAKEFLGIGLKLKTLTTLNQEILLVSLVICGIVVLLALSLYLERFSLTKHK</sequence>
<feature type="domain" description="ABC transmembrane type-2" evidence="6">
    <location>
        <begin position="17"/>
        <end position="272"/>
    </location>
</feature>
<evidence type="ECO:0000313" key="8">
    <source>
        <dbReference type="EMBL" id="PHV58586.1"/>
    </source>
</evidence>
<dbReference type="InterPro" id="IPR047817">
    <property type="entry name" value="ABC2_TM_bact-type"/>
</dbReference>
<gene>
    <name evidence="8" type="ORF">CS009_01775</name>
    <name evidence="7" type="ORF">CS010_04410</name>
</gene>
<dbReference type="Pfam" id="PF12698">
    <property type="entry name" value="ABC2_membrane_3"/>
    <property type="match status" value="1"/>
</dbReference>
<evidence type="ECO:0000256" key="5">
    <source>
        <dbReference type="SAM" id="Phobius"/>
    </source>
</evidence>
<dbReference type="PROSITE" id="PS51012">
    <property type="entry name" value="ABC_TM2"/>
    <property type="match status" value="1"/>
</dbReference>
<dbReference type="Proteomes" id="UP000221763">
    <property type="component" value="Unassembled WGS sequence"/>
</dbReference>
<dbReference type="EMBL" id="PEBN01000010">
    <property type="protein sequence ID" value="PHV58586.1"/>
    <property type="molecule type" value="Genomic_DNA"/>
</dbReference>
<dbReference type="EMBL" id="PEBM01000027">
    <property type="protein sequence ID" value="PHV57581.1"/>
    <property type="molecule type" value="Genomic_DNA"/>
</dbReference>
<dbReference type="InterPro" id="IPR013525">
    <property type="entry name" value="ABC2_TM"/>
</dbReference>
<keyword evidence="3 5" id="KW-1133">Transmembrane helix</keyword>
<feature type="transmembrane region" description="Helical" evidence="5">
    <location>
        <begin position="140"/>
        <end position="163"/>
    </location>
</feature>
<dbReference type="AlphaFoldDB" id="A0A081JF63"/>
<evidence type="ECO:0000256" key="1">
    <source>
        <dbReference type="ARBA" id="ARBA00004141"/>
    </source>
</evidence>
<evidence type="ECO:0000313" key="10">
    <source>
        <dbReference type="Proteomes" id="UP000222913"/>
    </source>
</evidence>
<organism evidence="7 10">
    <name type="scientific">Streptococcus macedonicus</name>
    <name type="common">Streptococcus gallolyticus macedonicus</name>
    <dbReference type="NCBI Taxonomy" id="59310"/>
    <lineage>
        <taxon>Bacteria</taxon>
        <taxon>Bacillati</taxon>
        <taxon>Bacillota</taxon>
        <taxon>Bacilli</taxon>
        <taxon>Lactobacillales</taxon>
        <taxon>Streptococcaceae</taxon>
        <taxon>Streptococcus</taxon>
    </lineage>
</organism>
<comment type="subcellular location">
    <subcellularLocation>
        <location evidence="1">Membrane</location>
        <topology evidence="1">Multi-pass membrane protein</topology>
    </subcellularLocation>
</comment>
<evidence type="ECO:0000259" key="6">
    <source>
        <dbReference type="PROSITE" id="PS51012"/>
    </source>
</evidence>
<evidence type="ECO:0000256" key="4">
    <source>
        <dbReference type="ARBA" id="ARBA00023136"/>
    </source>
</evidence>
<evidence type="ECO:0000256" key="3">
    <source>
        <dbReference type="ARBA" id="ARBA00022989"/>
    </source>
</evidence>
<dbReference type="GO" id="GO:0016020">
    <property type="term" value="C:membrane"/>
    <property type="evidence" value="ECO:0007669"/>
    <property type="project" value="UniProtKB-SubCell"/>
</dbReference>
<feature type="transmembrane region" description="Helical" evidence="5">
    <location>
        <begin position="101"/>
        <end position="128"/>
    </location>
</feature>
<evidence type="ECO:0000256" key="2">
    <source>
        <dbReference type="ARBA" id="ARBA00022692"/>
    </source>
</evidence>
<protein>
    <submittedName>
        <fullName evidence="7">ABC transporter permease</fullName>
    </submittedName>
</protein>
<dbReference type="InterPro" id="IPR051784">
    <property type="entry name" value="Nod_factor_ABC_transporter"/>
</dbReference>
<dbReference type="GeneID" id="93937512"/>
<reference evidence="9 10" key="1">
    <citation type="submission" date="2017-10" db="EMBL/GenBank/DDBJ databases">
        <title>Whole-genome sequence of three Streptococcus macedonicus strains isolated from Italian cheeses of the Veneto region.</title>
        <authorList>
            <person name="Treu L."/>
            <person name="De Diego-Diaz B."/>
            <person name="Papadimitriou K."/>
            <person name="Tsakalidou E."/>
            <person name="Corich V."/>
            <person name="Giacomini A."/>
        </authorList>
    </citation>
    <scope>NUCLEOTIDE SEQUENCE [LARGE SCALE GENOMIC DNA]</scope>
    <source>
        <strain evidence="8 9">19AS</strain>
        <strain evidence="7 10">27MV</strain>
    </source>
</reference>
<accession>A0A081JF63</accession>
<feature type="transmembrane region" description="Helical" evidence="5">
    <location>
        <begin position="250"/>
        <end position="270"/>
    </location>
</feature>
<feature type="transmembrane region" description="Helical" evidence="5">
    <location>
        <begin position="58"/>
        <end position="80"/>
    </location>
</feature>
<dbReference type="Proteomes" id="UP000222913">
    <property type="component" value="Unassembled WGS sequence"/>
</dbReference>
<proteinExistence type="predicted"/>
<dbReference type="GO" id="GO:0140359">
    <property type="term" value="F:ABC-type transporter activity"/>
    <property type="evidence" value="ECO:0007669"/>
    <property type="project" value="InterPro"/>
</dbReference>
<evidence type="ECO:0000313" key="9">
    <source>
        <dbReference type="Proteomes" id="UP000221763"/>
    </source>
</evidence>
<dbReference type="PANTHER" id="PTHR43229">
    <property type="entry name" value="NODULATION PROTEIN J"/>
    <property type="match status" value="1"/>
</dbReference>
<dbReference type="RefSeq" id="WP_014295385.1">
    <property type="nucleotide sequence ID" value="NZ_CP119172.1"/>
</dbReference>
<feature type="transmembrane region" description="Helical" evidence="5">
    <location>
        <begin position="175"/>
        <end position="193"/>
    </location>
</feature>